<sequence length="123" mass="14163">MEFINSQLSQIESEGFELSRVKEIYEEIVKQCVESGVTFKEGTHEMMFLNHILVLSKRIVSKELIEEMELCGIEELSSFARDTADSIVRSVLSKNNLEMNKTESFLIATHIEMNKEEENENGK</sequence>
<name>A0A1T4Q870_9FIRM</name>
<evidence type="ECO:0000313" key="2">
    <source>
        <dbReference type="EMBL" id="SJZ99408.1"/>
    </source>
</evidence>
<dbReference type="PROSITE" id="PS51372">
    <property type="entry name" value="PRD_2"/>
    <property type="match status" value="1"/>
</dbReference>
<dbReference type="InterPro" id="IPR036634">
    <property type="entry name" value="PRD_sf"/>
</dbReference>
<dbReference type="SUPFAM" id="SSF63520">
    <property type="entry name" value="PTS-regulatory domain, PRD"/>
    <property type="match status" value="1"/>
</dbReference>
<dbReference type="EMBL" id="FUWY01000008">
    <property type="protein sequence ID" value="SJZ99408.1"/>
    <property type="molecule type" value="Genomic_DNA"/>
</dbReference>
<protein>
    <recommendedName>
        <fullName evidence="1">PRD domain-containing protein</fullName>
    </recommendedName>
</protein>
<evidence type="ECO:0000259" key="1">
    <source>
        <dbReference type="PROSITE" id="PS51372"/>
    </source>
</evidence>
<dbReference type="OrthoDB" id="2086787at2"/>
<gene>
    <name evidence="2" type="ORF">SAMN02745191_2347</name>
</gene>
<dbReference type="Proteomes" id="UP000243297">
    <property type="component" value="Unassembled WGS sequence"/>
</dbReference>
<reference evidence="3" key="1">
    <citation type="submission" date="2017-02" db="EMBL/GenBank/DDBJ databases">
        <authorList>
            <person name="Varghese N."/>
            <person name="Submissions S."/>
        </authorList>
    </citation>
    <scope>NUCLEOTIDE SEQUENCE [LARGE SCALE GENOMIC DNA]</scope>
    <source>
        <strain evidence="3">ATCC 25662</strain>
    </source>
</reference>
<dbReference type="InterPro" id="IPR011608">
    <property type="entry name" value="PRD"/>
</dbReference>
<dbReference type="Gene3D" id="1.10.1790.10">
    <property type="entry name" value="PRD domain"/>
    <property type="match status" value="1"/>
</dbReference>
<dbReference type="AlphaFoldDB" id="A0A1T4Q870"/>
<dbReference type="RefSeq" id="WP_078712733.1">
    <property type="nucleotide sequence ID" value="NZ_FUWY01000008.1"/>
</dbReference>
<organism evidence="2 3">
    <name type="scientific">Anaerorhabdus furcosa</name>
    <dbReference type="NCBI Taxonomy" id="118967"/>
    <lineage>
        <taxon>Bacteria</taxon>
        <taxon>Bacillati</taxon>
        <taxon>Bacillota</taxon>
        <taxon>Erysipelotrichia</taxon>
        <taxon>Erysipelotrichales</taxon>
        <taxon>Erysipelotrichaceae</taxon>
        <taxon>Anaerorhabdus</taxon>
    </lineage>
</organism>
<proteinExistence type="predicted"/>
<keyword evidence="3" id="KW-1185">Reference proteome</keyword>
<evidence type="ECO:0000313" key="3">
    <source>
        <dbReference type="Proteomes" id="UP000243297"/>
    </source>
</evidence>
<accession>A0A1T4Q870</accession>
<feature type="domain" description="PRD" evidence="1">
    <location>
        <begin position="12"/>
        <end position="121"/>
    </location>
</feature>
<dbReference type="GO" id="GO:0006355">
    <property type="term" value="P:regulation of DNA-templated transcription"/>
    <property type="evidence" value="ECO:0007669"/>
    <property type="project" value="InterPro"/>
</dbReference>
<dbReference type="STRING" id="118967.SAMN02745191_2347"/>